<reference evidence="3 4" key="1">
    <citation type="submission" date="2023-07" db="EMBL/GenBank/DDBJ databases">
        <title>Genomic Encyclopedia of Type Strains, Phase IV (KMG-IV): sequencing the most valuable type-strain genomes for metagenomic binning, comparative biology and taxonomic classification.</title>
        <authorList>
            <person name="Goeker M."/>
        </authorList>
    </citation>
    <scope>NUCLEOTIDE SEQUENCE [LARGE SCALE GENOMIC DNA]</scope>
    <source>
        <strain evidence="3 4">DSM 5896</strain>
    </source>
</reference>
<dbReference type="EMBL" id="JAUSVK010000001">
    <property type="protein sequence ID" value="MDQ0392711.1"/>
    <property type="molecule type" value="Genomic_DNA"/>
</dbReference>
<accession>A0ABU0FDM9</accession>
<evidence type="ECO:0000256" key="1">
    <source>
        <dbReference type="SAM" id="MobiDB-lite"/>
    </source>
</evidence>
<evidence type="ECO:0000256" key="2">
    <source>
        <dbReference type="SAM" id="SignalP"/>
    </source>
</evidence>
<keyword evidence="4" id="KW-1185">Reference proteome</keyword>
<feature type="chain" id="PRO_5045959854" evidence="2">
    <location>
        <begin position="24"/>
        <end position="79"/>
    </location>
</feature>
<proteinExistence type="predicted"/>
<sequence>MNKIIPSSLAAILLALSASSALADAADRNYPDNPILAEHYFYAHQASAASLPQLHTQASKSARKADAGRPHFVSLPGAR</sequence>
<organism evidence="3 4">
    <name type="scientific">Labrys monachus</name>
    <dbReference type="NCBI Taxonomy" id="217067"/>
    <lineage>
        <taxon>Bacteria</taxon>
        <taxon>Pseudomonadati</taxon>
        <taxon>Pseudomonadota</taxon>
        <taxon>Alphaproteobacteria</taxon>
        <taxon>Hyphomicrobiales</taxon>
        <taxon>Xanthobacteraceae</taxon>
        <taxon>Labrys</taxon>
    </lineage>
</organism>
<protein>
    <submittedName>
        <fullName evidence="3">Uncharacterized protein</fullName>
    </submittedName>
</protein>
<gene>
    <name evidence="3" type="ORF">J3R73_002503</name>
</gene>
<evidence type="ECO:0000313" key="4">
    <source>
        <dbReference type="Proteomes" id="UP001237448"/>
    </source>
</evidence>
<comment type="caution">
    <text evidence="3">The sequence shown here is derived from an EMBL/GenBank/DDBJ whole genome shotgun (WGS) entry which is preliminary data.</text>
</comment>
<name>A0ABU0FDM9_9HYPH</name>
<evidence type="ECO:0000313" key="3">
    <source>
        <dbReference type="EMBL" id="MDQ0392711.1"/>
    </source>
</evidence>
<keyword evidence="2" id="KW-0732">Signal</keyword>
<dbReference type="RefSeq" id="WP_307426998.1">
    <property type="nucleotide sequence ID" value="NZ_JAUSVK010000001.1"/>
</dbReference>
<feature type="signal peptide" evidence="2">
    <location>
        <begin position="1"/>
        <end position="23"/>
    </location>
</feature>
<dbReference type="Proteomes" id="UP001237448">
    <property type="component" value="Unassembled WGS sequence"/>
</dbReference>
<feature type="region of interest" description="Disordered" evidence="1">
    <location>
        <begin position="54"/>
        <end position="79"/>
    </location>
</feature>